<dbReference type="InterPro" id="IPR042098">
    <property type="entry name" value="TauD-like_sf"/>
</dbReference>
<dbReference type="PANTHER" id="PTHR10696:SF56">
    <property type="entry name" value="TAUD_TFDA-LIKE DOMAIN-CONTAINING PROTEIN"/>
    <property type="match status" value="1"/>
</dbReference>
<dbReference type="PANTHER" id="PTHR10696">
    <property type="entry name" value="GAMMA-BUTYROBETAINE HYDROXYLASE-RELATED"/>
    <property type="match status" value="1"/>
</dbReference>
<organism evidence="5 6">
    <name type="scientific">Legionella antarctica</name>
    <dbReference type="NCBI Taxonomy" id="2708020"/>
    <lineage>
        <taxon>Bacteria</taxon>
        <taxon>Pseudomonadati</taxon>
        <taxon>Pseudomonadota</taxon>
        <taxon>Gammaproteobacteria</taxon>
        <taxon>Legionellales</taxon>
        <taxon>Legionellaceae</taxon>
        <taxon>Legionella</taxon>
    </lineage>
</organism>
<keyword evidence="3" id="KW-0045">Antibiotic biosynthesis</keyword>
<evidence type="ECO:0000256" key="2">
    <source>
        <dbReference type="ARBA" id="ARBA00023002"/>
    </source>
</evidence>
<evidence type="ECO:0000256" key="1">
    <source>
        <dbReference type="ARBA" id="ARBA00001954"/>
    </source>
</evidence>
<evidence type="ECO:0000313" key="5">
    <source>
        <dbReference type="EMBL" id="BCA96872.1"/>
    </source>
</evidence>
<name>A0A6F8T9Y5_9GAMM</name>
<keyword evidence="2" id="KW-0560">Oxidoreductase</keyword>
<dbReference type="Gene3D" id="3.60.130.10">
    <property type="entry name" value="Clavaminate synthase-like"/>
    <property type="match status" value="1"/>
</dbReference>
<dbReference type="GO" id="GO:0016706">
    <property type="term" value="F:2-oxoglutarate-dependent dioxygenase activity"/>
    <property type="evidence" value="ECO:0007669"/>
    <property type="project" value="UniProtKB-ARBA"/>
</dbReference>
<dbReference type="SUPFAM" id="SSF51197">
    <property type="entry name" value="Clavaminate synthase-like"/>
    <property type="match status" value="1"/>
</dbReference>
<dbReference type="RefSeq" id="WP_173238096.1">
    <property type="nucleotide sequence ID" value="NZ_AP022839.1"/>
</dbReference>
<dbReference type="AlphaFoldDB" id="A0A6F8T9Y5"/>
<dbReference type="KEGG" id="lant:TUM19329_32330"/>
<dbReference type="Pfam" id="PF02668">
    <property type="entry name" value="TauD"/>
    <property type="match status" value="1"/>
</dbReference>
<dbReference type="InterPro" id="IPR003819">
    <property type="entry name" value="TauD/TfdA-like"/>
</dbReference>
<dbReference type="InterPro" id="IPR050411">
    <property type="entry name" value="AlphaKG_dependent_hydroxylases"/>
</dbReference>
<accession>A0A6F8T9Y5</accession>
<reference evidence="5" key="1">
    <citation type="journal article" date="2020" name="Microbiol. Resour. Announc.">
        <title>Complete Genome Sequence of Novel Psychrotolerant Legionella Strain TUM19329, Isolated from Antarctic Lake Sediment.</title>
        <authorList>
            <person name="Shimada S."/>
            <person name="Nakai R."/>
            <person name="Aoki K."/>
            <person name="Shimoeda N."/>
            <person name="Ohno G."/>
            <person name="Miyazaki Y."/>
            <person name="Kudoh S."/>
            <person name="Imura S."/>
            <person name="Watanabe K."/>
            <person name="Ishii Y."/>
            <person name="Tateda K."/>
        </authorList>
    </citation>
    <scope>NUCLEOTIDE SEQUENCE [LARGE SCALE GENOMIC DNA]</scope>
    <source>
        <strain evidence="5">TUM19329</strain>
    </source>
</reference>
<proteinExistence type="predicted"/>
<evidence type="ECO:0000256" key="3">
    <source>
        <dbReference type="ARBA" id="ARBA00023194"/>
    </source>
</evidence>
<dbReference type="EMBL" id="AP022839">
    <property type="protein sequence ID" value="BCA96872.1"/>
    <property type="molecule type" value="Genomic_DNA"/>
</dbReference>
<protein>
    <recommendedName>
        <fullName evidence="4">TauD/TfdA-like domain-containing protein</fullName>
    </recommendedName>
</protein>
<feature type="domain" description="TauD/TfdA-like" evidence="4">
    <location>
        <begin position="24"/>
        <end position="341"/>
    </location>
</feature>
<dbReference type="Proteomes" id="UP000502894">
    <property type="component" value="Chromosome"/>
</dbReference>
<sequence length="352" mass="40537">MNLETQIVPDMNVPVLIAAPGSKTANPTQLSELISARHAEIIEQLNRYGAFLFRGFSCTDADFFSQAIDLCGLGKRCSTKDYDLPRTILSNEIYTSSDFPAHISLPLHHEKPRSKNPPHHIYFCCVIPAKQAGGTLFANAAAIWRDMPIKIQDKIIEYGVVYKQFFHGKTMQASVLKKFLDAKYVRSWSEYFGTDAKMPIEKKITQDEVDWSWVNKGNDLVILNKLPGALKHPVTHQTLWFNASEYLNYYSNLLYSDLNSLPFYQYSTMRYLILKDRLPMVCHYGDGTPFTAEEIVKIKRIMQHHTCVFHWQKGDFMIIDNYTFMHGKEPHQGERLLYSCMTQKQEQTKLGT</sequence>
<evidence type="ECO:0000313" key="6">
    <source>
        <dbReference type="Proteomes" id="UP000502894"/>
    </source>
</evidence>
<keyword evidence="6" id="KW-1185">Reference proteome</keyword>
<dbReference type="GO" id="GO:0017000">
    <property type="term" value="P:antibiotic biosynthetic process"/>
    <property type="evidence" value="ECO:0007669"/>
    <property type="project" value="UniProtKB-KW"/>
</dbReference>
<comment type="cofactor">
    <cofactor evidence="1">
        <name>Fe(2+)</name>
        <dbReference type="ChEBI" id="CHEBI:29033"/>
    </cofactor>
</comment>
<evidence type="ECO:0000259" key="4">
    <source>
        <dbReference type="Pfam" id="PF02668"/>
    </source>
</evidence>
<gene>
    <name evidence="5" type="ORF">TUM19329_32330</name>
</gene>